<comment type="caution">
    <text evidence="1">The sequence shown here is derived from an EMBL/GenBank/DDBJ whole genome shotgun (WGS) entry which is preliminary data.</text>
</comment>
<evidence type="ECO:0000313" key="1">
    <source>
        <dbReference type="EMBL" id="MFC7363305.1"/>
    </source>
</evidence>
<dbReference type="RefSeq" id="WP_255889349.1">
    <property type="nucleotide sequence ID" value="NZ_JAFMZM010000002.1"/>
</dbReference>
<reference evidence="2" key="1">
    <citation type="journal article" date="2019" name="Int. J. Syst. Evol. Microbiol.">
        <title>The Global Catalogue of Microorganisms (GCM) 10K type strain sequencing project: providing services to taxonomists for standard genome sequencing and annotation.</title>
        <authorList>
            <consortium name="The Broad Institute Genomics Platform"/>
            <consortium name="The Broad Institute Genome Sequencing Center for Infectious Disease"/>
            <person name="Wu L."/>
            <person name="Ma J."/>
        </authorList>
    </citation>
    <scope>NUCLEOTIDE SEQUENCE [LARGE SCALE GENOMIC DNA]</scope>
    <source>
        <strain evidence="2">FCH27</strain>
    </source>
</reference>
<evidence type="ECO:0000313" key="2">
    <source>
        <dbReference type="Proteomes" id="UP001596524"/>
    </source>
</evidence>
<dbReference type="EMBL" id="JBHTCH010000030">
    <property type="protein sequence ID" value="MFC7363305.1"/>
    <property type="molecule type" value="Genomic_DNA"/>
</dbReference>
<keyword evidence="2" id="KW-1185">Reference proteome</keyword>
<gene>
    <name evidence="1" type="ORF">ACFQO6_23740</name>
</gene>
<sequence length="128" mass="14371">MTRSDSAGVDSIDARTTVEIHLEELGQHSWLAALANTLTGTFGSAQFRFVARPRGAPDDRQAHVCVGATFPVMRFQDLDNETEPNAWSDVAHDRLAELDAELVRQGWRRSPTRGRHWWSTVYEPAARP</sequence>
<proteinExistence type="predicted"/>
<protein>
    <submittedName>
        <fullName evidence="1">Uncharacterized protein</fullName>
    </submittedName>
</protein>
<organism evidence="1 2">
    <name type="scientific">Nocardioides astragali</name>
    <dbReference type="NCBI Taxonomy" id="1776736"/>
    <lineage>
        <taxon>Bacteria</taxon>
        <taxon>Bacillati</taxon>
        <taxon>Actinomycetota</taxon>
        <taxon>Actinomycetes</taxon>
        <taxon>Propionibacteriales</taxon>
        <taxon>Nocardioidaceae</taxon>
        <taxon>Nocardioides</taxon>
    </lineage>
</organism>
<name>A0ABW2NBJ6_9ACTN</name>
<accession>A0ABW2NBJ6</accession>
<dbReference type="Proteomes" id="UP001596524">
    <property type="component" value="Unassembled WGS sequence"/>
</dbReference>